<evidence type="ECO:0000313" key="2">
    <source>
        <dbReference type="EMBL" id="NMO02557.1"/>
    </source>
</evidence>
<dbReference type="PANTHER" id="PTHR46865">
    <property type="entry name" value="OXIDOREDUCTASE-RELATED"/>
    <property type="match status" value="1"/>
</dbReference>
<feature type="domain" description="FAD-binding" evidence="1">
    <location>
        <begin position="2"/>
        <end position="307"/>
    </location>
</feature>
<dbReference type="Gene3D" id="3.30.9.10">
    <property type="entry name" value="D-Amino Acid Oxidase, subunit A, domain 2"/>
    <property type="match status" value="1"/>
</dbReference>
<dbReference type="EMBL" id="JABBNB010000015">
    <property type="protein sequence ID" value="NMO02557.1"/>
    <property type="molecule type" value="Genomic_DNA"/>
</dbReference>
<dbReference type="PANTHER" id="PTHR46865:SF2">
    <property type="entry name" value="MONOOXYGENASE"/>
    <property type="match status" value="1"/>
</dbReference>
<dbReference type="RefSeq" id="WP_170195069.1">
    <property type="nucleotide sequence ID" value="NZ_JABBNB010000015.1"/>
</dbReference>
<dbReference type="SUPFAM" id="SSF51905">
    <property type="entry name" value="FAD/NAD(P)-binding domain"/>
    <property type="match status" value="1"/>
</dbReference>
<dbReference type="InterPro" id="IPR051704">
    <property type="entry name" value="FAD_aromatic-hydroxylase"/>
</dbReference>
<comment type="caution">
    <text evidence="2">The sequence shown here is derived from an EMBL/GenBank/DDBJ whole genome shotgun (WGS) entry which is preliminary data.</text>
</comment>
<dbReference type="PRINTS" id="PR00420">
    <property type="entry name" value="RNGMNOXGNASE"/>
</dbReference>
<protein>
    <submittedName>
        <fullName evidence="2">FAD-dependent oxidoreductase</fullName>
    </submittedName>
</protein>
<dbReference type="GO" id="GO:0071949">
    <property type="term" value="F:FAD binding"/>
    <property type="evidence" value="ECO:0007669"/>
    <property type="project" value="InterPro"/>
</dbReference>
<dbReference type="AlphaFoldDB" id="A0A848KWV7"/>
<dbReference type="Proteomes" id="UP000550729">
    <property type="component" value="Unassembled WGS sequence"/>
</dbReference>
<reference evidence="2 3" key="1">
    <citation type="submission" date="2020-04" db="EMBL/GenBank/DDBJ databases">
        <title>Gordonia sp. nov. TBRC 11910.</title>
        <authorList>
            <person name="Suriyachadkun C."/>
        </authorList>
    </citation>
    <scope>NUCLEOTIDE SEQUENCE [LARGE SCALE GENOMIC DNA]</scope>
    <source>
        <strain evidence="2 3">TBRC 11910</strain>
    </source>
</reference>
<dbReference type="InterPro" id="IPR002938">
    <property type="entry name" value="FAD-bd"/>
</dbReference>
<evidence type="ECO:0000259" key="1">
    <source>
        <dbReference type="Pfam" id="PF01494"/>
    </source>
</evidence>
<dbReference type="Gene3D" id="3.50.50.60">
    <property type="entry name" value="FAD/NAD(P)-binding domain"/>
    <property type="match status" value="1"/>
</dbReference>
<gene>
    <name evidence="2" type="ORF">HH308_15185</name>
</gene>
<proteinExistence type="predicted"/>
<name>A0A848KWV7_9ACTN</name>
<sequence length="382" mass="41816">MKILISGASIAGPALALSLGRYGHDVTVVELAAGLRPGGQAVDFKGAVHDRVLRELGIRDEVYARQTGKTDLEIVDARGRKKAVIPGEFIGGDVEIARGDLAAILYERTKDTTRYIFDDRITELAQRDDRVDVVFARSAAESFDLIVGADGIHSAVRRLAFGPEVEFVEFLGYYYAVVGASEHSDQRAHGIGYNEPGRLVWTGGQKAAQLYVFASSERGHDRDDEVKQRELLRHNFAGAGWRVPELLEQMSATPEFYLDSFGRVTMDGYTRGRVALVGDSAYGNTLGGFGTGLAIVGAYVLAGELARADGDHRVAFACYDDLMRRYSKVIRKASAGPFLAPASKARITLRNWTFKASPLFLLMMKLTDRFATDIELPPYPSA</sequence>
<organism evidence="2 3">
    <name type="scientific">Gordonia asplenii</name>
    <dbReference type="NCBI Taxonomy" id="2725283"/>
    <lineage>
        <taxon>Bacteria</taxon>
        <taxon>Bacillati</taxon>
        <taxon>Actinomycetota</taxon>
        <taxon>Actinomycetes</taxon>
        <taxon>Mycobacteriales</taxon>
        <taxon>Gordoniaceae</taxon>
        <taxon>Gordonia</taxon>
    </lineage>
</organism>
<accession>A0A848KWV7</accession>
<dbReference type="Pfam" id="PF01494">
    <property type="entry name" value="FAD_binding_3"/>
    <property type="match status" value="1"/>
</dbReference>
<dbReference type="InterPro" id="IPR036188">
    <property type="entry name" value="FAD/NAD-bd_sf"/>
</dbReference>
<evidence type="ECO:0000313" key="3">
    <source>
        <dbReference type="Proteomes" id="UP000550729"/>
    </source>
</evidence>
<keyword evidence="3" id="KW-1185">Reference proteome</keyword>